<evidence type="ECO:0000259" key="6">
    <source>
        <dbReference type="Pfam" id="PF08276"/>
    </source>
</evidence>
<accession>A0ABR0NR11</accession>
<name>A0ABR0NR11_GOSAR</name>
<keyword evidence="2" id="KW-0812">Transmembrane</keyword>
<dbReference type="EMBL" id="JARKNE010000009">
    <property type="protein sequence ID" value="KAK5803800.1"/>
    <property type="molecule type" value="Genomic_DNA"/>
</dbReference>
<protein>
    <recommendedName>
        <fullName evidence="6">Apple domain-containing protein</fullName>
    </recommendedName>
</protein>
<gene>
    <name evidence="7" type="ORF">PVK06_031449</name>
</gene>
<sequence length="169" mass="18443">MAYSSDYTKGSNILSYSDTSPICGCPSENFRLLDVNVMRQGCKRKRDIEDCPGSAAILEQDHAESFTYPPKLSSQIFFVGISACRLNCLVTASCVASTSLSDGAGLCYLRTTEFVSGYQVCGPVFSNPSPFADNDENGRGWRVHAWIVATMLVLIAFEGSLRKSLEPED</sequence>
<evidence type="ECO:0000256" key="5">
    <source>
        <dbReference type="ARBA" id="ARBA00023136"/>
    </source>
</evidence>
<keyword evidence="4" id="KW-1133">Transmembrane helix</keyword>
<keyword evidence="8" id="KW-1185">Reference proteome</keyword>
<feature type="domain" description="Apple" evidence="6">
    <location>
        <begin position="71"/>
        <end position="116"/>
    </location>
</feature>
<keyword evidence="5" id="KW-0472">Membrane</keyword>
<dbReference type="InterPro" id="IPR003609">
    <property type="entry name" value="Pan_app"/>
</dbReference>
<dbReference type="Pfam" id="PF08276">
    <property type="entry name" value="PAN_2"/>
    <property type="match status" value="1"/>
</dbReference>
<dbReference type="PANTHER" id="PTHR47974:SF9">
    <property type="entry name" value="RECEPTOR-LIKE SERINE_THREONINE-PROTEIN KINASE"/>
    <property type="match status" value="1"/>
</dbReference>
<reference evidence="7 8" key="1">
    <citation type="submission" date="2023-03" db="EMBL/GenBank/DDBJ databases">
        <title>WGS of Gossypium arboreum.</title>
        <authorList>
            <person name="Yu D."/>
        </authorList>
    </citation>
    <scope>NUCLEOTIDE SEQUENCE [LARGE SCALE GENOMIC DNA]</scope>
    <source>
        <tissue evidence="7">Leaf</tissue>
    </source>
</reference>
<evidence type="ECO:0000256" key="4">
    <source>
        <dbReference type="ARBA" id="ARBA00022989"/>
    </source>
</evidence>
<evidence type="ECO:0000256" key="1">
    <source>
        <dbReference type="ARBA" id="ARBA00004167"/>
    </source>
</evidence>
<evidence type="ECO:0000313" key="7">
    <source>
        <dbReference type="EMBL" id="KAK5803800.1"/>
    </source>
</evidence>
<keyword evidence="3" id="KW-0732">Signal</keyword>
<evidence type="ECO:0000256" key="3">
    <source>
        <dbReference type="ARBA" id="ARBA00022729"/>
    </source>
</evidence>
<organism evidence="7 8">
    <name type="scientific">Gossypium arboreum</name>
    <name type="common">Tree cotton</name>
    <name type="synonym">Gossypium nanking</name>
    <dbReference type="NCBI Taxonomy" id="29729"/>
    <lineage>
        <taxon>Eukaryota</taxon>
        <taxon>Viridiplantae</taxon>
        <taxon>Streptophyta</taxon>
        <taxon>Embryophyta</taxon>
        <taxon>Tracheophyta</taxon>
        <taxon>Spermatophyta</taxon>
        <taxon>Magnoliopsida</taxon>
        <taxon>eudicotyledons</taxon>
        <taxon>Gunneridae</taxon>
        <taxon>Pentapetalae</taxon>
        <taxon>rosids</taxon>
        <taxon>malvids</taxon>
        <taxon>Malvales</taxon>
        <taxon>Malvaceae</taxon>
        <taxon>Malvoideae</taxon>
        <taxon>Gossypium</taxon>
    </lineage>
</organism>
<dbReference type="Proteomes" id="UP001358586">
    <property type="component" value="Chromosome 9"/>
</dbReference>
<evidence type="ECO:0000256" key="2">
    <source>
        <dbReference type="ARBA" id="ARBA00022692"/>
    </source>
</evidence>
<dbReference type="PANTHER" id="PTHR47974">
    <property type="entry name" value="OS07G0415500 PROTEIN"/>
    <property type="match status" value="1"/>
</dbReference>
<proteinExistence type="predicted"/>
<evidence type="ECO:0000313" key="8">
    <source>
        <dbReference type="Proteomes" id="UP001358586"/>
    </source>
</evidence>
<comment type="caution">
    <text evidence="7">The sequence shown here is derived from an EMBL/GenBank/DDBJ whole genome shotgun (WGS) entry which is preliminary data.</text>
</comment>
<comment type="subcellular location">
    <subcellularLocation>
        <location evidence="1">Membrane</location>
        <topology evidence="1">Single-pass membrane protein</topology>
    </subcellularLocation>
</comment>